<name>A0A8H7UA23_MORIS</name>
<organism evidence="1 2">
    <name type="scientific">Mortierella isabellina</name>
    <name type="common">Filamentous fungus</name>
    <name type="synonym">Umbelopsis isabellina</name>
    <dbReference type="NCBI Taxonomy" id="91625"/>
    <lineage>
        <taxon>Eukaryota</taxon>
        <taxon>Fungi</taxon>
        <taxon>Fungi incertae sedis</taxon>
        <taxon>Mucoromycota</taxon>
        <taxon>Mucoromycotina</taxon>
        <taxon>Umbelopsidomycetes</taxon>
        <taxon>Umbelopsidales</taxon>
        <taxon>Umbelopsidaceae</taxon>
        <taxon>Umbelopsis</taxon>
    </lineage>
</organism>
<sequence length="552" mass="63638">MASEAEKYKAPGINVELECRMIIPTVTDWEDYETLTIPYFRLMSHPTLNVRKVGNLIETKELVCRTNVDNVSIFVSIEKQYHTKLPDILIPRITRKVQRKIIKNKPLTVINCENKVFTLEIEYDISTVEECKDIIKSYLLPMWPAPKPVDAYASEFISKILHGKYCLTPKADGDHVVVYISFDDKSFYITDNGCIVGQRFTEHPKTVMEGEFADGEIHLYDVMIANGEDVTNLPLLKRRGYYPQYHFKDIHVFTTYNSLVKAFKKCKANFSTDGIIMTSMGSYYDTVYKSKSVPTVDFQYIDGYLHLANEKTSNRSPNGDVHLENGKIYEFDMKMNYIRSREDKIIPNYRMPVEVDPLSNIVNGYGIPNLRYHHNYVKLKMLKLLPQTTLLDVGSGYGGDINKWNQFEKVYAVDPELNLRSKPKNVIPLRCTAQAIPDIEYESISMFFVPWDFSILSSVSAKHVMMIVMDNPKTVINDLYSIKVIGDKVHVNIPGTVTAENIVESKVSVDDIDRFMKARKYECIKINYGMKFGSPEEIALSKMYSYLYYKRK</sequence>
<dbReference type="EMBL" id="JAEPQZ010000017">
    <property type="protein sequence ID" value="KAG2172343.1"/>
    <property type="molecule type" value="Genomic_DNA"/>
</dbReference>
<reference evidence="1" key="1">
    <citation type="submission" date="2020-12" db="EMBL/GenBank/DDBJ databases">
        <title>Metabolic potential, ecology and presence of endohyphal bacteria is reflected in genomic diversity of Mucoromycotina.</title>
        <authorList>
            <person name="Muszewska A."/>
            <person name="Okrasinska A."/>
            <person name="Steczkiewicz K."/>
            <person name="Drgas O."/>
            <person name="Orlowska M."/>
            <person name="Perlinska-Lenart U."/>
            <person name="Aleksandrzak-Piekarczyk T."/>
            <person name="Szatraj K."/>
            <person name="Zielenkiewicz U."/>
            <person name="Pilsyk S."/>
            <person name="Malc E."/>
            <person name="Mieczkowski P."/>
            <person name="Kruszewska J.S."/>
            <person name="Biernat P."/>
            <person name="Pawlowska J."/>
        </authorList>
    </citation>
    <scope>NUCLEOTIDE SEQUENCE</scope>
    <source>
        <strain evidence="1">WA0000067209</strain>
    </source>
</reference>
<dbReference type="Gene3D" id="3.30.470.30">
    <property type="entry name" value="DNA ligase/mRNA capping enzyme"/>
    <property type="match status" value="1"/>
</dbReference>
<protein>
    <submittedName>
        <fullName evidence="1">Uncharacterized protein</fullName>
    </submittedName>
</protein>
<proteinExistence type="predicted"/>
<accession>A0A8H7UA23</accession>
<gene>
    <name evidence="1" type="ORF">INT43_004885</name>
</gene>
<comment type="caution">
    <text evidence="1">The sequence shown here is derived from an EMBL/GenBank/DDBJ whole genome shotgun (WGS) entry which is preliminary data.</text>
</comment>
<evidence type="ECO:0000313" key="1">
    <source>
        <dbReference type="EMBL" id="KAG2172343.1"/>
    </source>
</evidence>
<evidence type="ECO:0000313" key="2">
    <source>
        <dbReference type="Proteomes" id="UP000654370"/>
    </source>
</evidence>
<dbReference type="Proteomes" id="UP000654370">
    <property type="component" value="Unassembled WGS sequence"/>
</dbReference>
<dbReference type="SUPFAM" id="SSF56091">
    <property type="entry name" value="DNA ligase/mRNA capping enzyme, catalytic domain"/>
    <property type="match status" value="1"/>
</dbReference>
<dbReference type="AlphaFoldDB" id="A0A8H7UA23"/>
<dbReference type="OrthoDB" id="5596547at2759"/>
<dbReference type="SUPFAM" id="SSF53335">
    <property type="entry name" value="S-adenosyl-L-methionine-dependent methyltransferases"/>
    <property type="match status" value="1"/>
</dbReference>
<keyword evidence="2" id="KW-1185">Reference proteome</keyword>
<dbReference type="InterPro" id="IPR029063">
    <property type="entry name" value="SAM-dependent_MTases_sf"/>
</dbReference>